<name>A0ABS4TZV0_9PSEU</name>
<keyword evidence="1" id="KW-0812">Transmembrane</keyword>
<dbReference type="EMBL" id="JAGINW010000001">
    <property type="protein sequence ID" value="MBP2329499.1"/>
    <property type="molecule type" value="Genomic_DNA"/>
</dbReference>
<accession>A0ABS4TZV0</accession>
<feature type="transmembrane region" description="Helical" evidence="1">
    <location>
        <begin position="116"/>
        <end position="135"/>
    </location>
</feature>
<dbReference type="Proteomes" id="UP001519332">
    <property type="component" value="Unassembled WGS sequence"/>
</dbReference>
<evidence type="ECO:0000256" key="1">
    <source>
        <dbReference type="SAM" id="Phobius"/>
    </source>
</evidence>
<comment type="caution">
    <text evidence="2">The sequence shown here is derived from an EMBL/GenBank/DDBJ whole genome shotgun (WGS) entry which is preliminary data.</text>
</comment>
<gene>
    <name evidence="2" type="ORF">JOF56_009884</name>
</gene>
<keyword evidence="3" id="KW-1185">Reference proteome</keyword>
<reference evidence="2 3" key="1">
    <citation type="submission" date="2021-03" db="EMBL/GenBank/DDBJ databases">
        <title>Sequencing the genomes of 1000 actinobacteria strains.</title>
        <authorList>
            <person name="Klenk H.-P."/>
        </authorList>
    </citation>
    <scope>NUCLEOTIDE SEQUENCE [LARGE SCALE GENOMIC DNA]</scope>
    <source>
        <strain evidence="2 3">DSM 46670</strain>
    </source>
</reference>
<evidence type="ECO:0000313" key="3">
    <source>
        <dbReference type="Proteomes" id="UP001519332"/>
    </source>
</evidence>
<dbReference type="RefSeq" id="WP_245378727.1">
    <property type="nucleotide sequence ID" value="NZ_JAGINW010000001.1"/>
</dbReference>
<organism evidence="2 3">
    <name type="scientific">Kibdelosporangium banguiense</name>
    <dbReference type="NCBI Taxonomy" id="1365924"/>
    <lineage>
        <taxon>Bacteria</taxon>
        <taxon>Bacillati</taxon>
        <taxon>Actinomycetota</taxon>
        <taxon>Actinomycetes</taxon>
        <taxon>Pseudonocardiales</taxon>
        <taxon>Pseudonocardiaceae</taxon>
        <taxon>Kibdelosporangium</taxon>
    </lineage>
</organism>
<proteinExistence type="predicted"/>
<protein>
    <recommendedName>
        <fullName evidence="4">Tetratricopeptide repeat protein</fullName>
    </recommendedName>
</protein>
<keyword evidence="1" id="KW-1133">Transmembrane helix</keyword>
<sequence>MELAAILERCVAGTQRRLEAGDAELVGNTYYRLATLLRRAAIRSRDSRAAGEYFDGLVAVSFTVLLEGNPVAAAQTFEQVVADEPVPTPPTAGRFRRLFRNLGDNLERHEKTVRNLGFLVVIVALIVTGQFGRLVEVFTK</sequence>
<evidence type="ECO:0008006" key="4">
    <source>
        <dbReference type="Google" id="ProtNLM"/>
    </source>
</evidence>
<keyword evidence="1" id="KW-0472">Membrane</keyword>
<evidence type="ECO:0000313" key="2">
    <source>
        <dbReference type="EMBL" id="MBP2329499.1"/>
    </source>
</evidence>